<name>A0A2W2BN15_9ACTN</name>
<dbReference type="EC" id="4.2.1.40" evidence="3"/>
<comment type="catalytic activity">
    <reaction evidence="1">
        <text>D-glucarate = 5-dehydro-4-deoxy-D-glucarate + H2O</text>
        <dbReference type="Rhea" id="RHEA:14573"/>
        <dbReference type="ChEBI" id="CHEBI:15377"/>
        <dbReference type="ChEBI" id="CHEBI:30612"/>
        <dbReference type="ChEBI" id="CHEBI:42819"/>
        <dbReference type="EC" id="4.2.1.40"/>
    </reaction>
</comment>
<dbReference type="SUPFAM" id="SSF54826">
    <property type="entry name" value="Enolase N-terminal domain-like"/>
    <property type="match status" value="1"/>
</dbReference>
<dbReference type="SMART" id="SM00922">
    <property type="entry name" value="MR_MLE"/>
    <property type="match status" value="1"/>
</dbReference>
<protein>
    <recommendedName>
        <fullName evidence="3">glucarate dehydratase</fullName>
        <ecNumber evidence="3">4.2.1.40</ecNumber>
    </recommendedName>
</protein>
<accession>A0A2W2BN15</accession>
<dbReference type="SUPFAM" id="SSF51604">
    <property type="entry name" value="Enolase C-terminal domain-like"/>
    <property type="match status" value="1"/>
</dbReference>
<dbReference type="SFLD" id="SFLDG00055">
    <property type="entry name" value="glucarate_dehydratase"/>
    <property type="match status" value="1"/>
</dbReference>
<evidence type="ECO:0000256" key="3">
    <source>
        <dbReference type="ARBA" id="ARBA00011973"/>
    </source>
</evidence>
<dbReference type="InterPro" id="IPR029017">
    <property type="entry name" value="Enolase-like_N"/>
</dbReference>
<dbReference type="InterPro" id="IPR013341">
    <property type="entry name" value="Mandelate_racemase_N_dom"/>
</dbReference>
<comment type="pathway">
    <text evidence="2">Carbohydrate acid metabolism; D-glucarate degradation; 2,5-dioxopentanoate from D-glucarate: step 1/2.</text>
</comment>
<feature type="domain" description="Mandelate racemase/muconate lactonizing enzyme C-terminal" evidence="4">
    <location>
        <begin position="150"/>
        <end position="247"/>
    </location>
</feature>
<dbReference type="Gene3D" id="3.30.390.10">
    <property type="entry name" value="Enolase-like, N-terminal domain"/>
    <property type="match status" value="1"/>
</dbReference>
<sequence>MKIVDVRVTPVLVPLVTPLRWSAGTELGTTRTIVELVTDEGLVGLGETRGGEAVAAAVRQTASFFLGLDPVEALRVAKRYGFYRVTSEQLDIIGATKLAGAAVEMACWDLAGKQLGKRCGDLWGGIDREEIEFAAYVFYRQGSADEELTVDHPAEHAVELVDRYGFRDVKFKNGILPPEQELVAVEKIRASLGDRMRFLRLDPNQAWSVPTSTRFLRAVAAFDVEFCEDPTWGIEGMSLVRKDSPVPLATNMCCVSFDQLPQTIREHAVDVILGDIHFWGGPSALGHLAKICETFNLGMSLHSDRELGISTAALLHFAAAHPVVSHSIDSHLPEQSDDVIAEPHRFRDGRLPVPAGAGLGVELDRDKLEEYHRRYVEQEFQDEFRDPFRPEWWPSLPIF</sequence>
<dbReference type="InterPro" id="IPR013342">
    <property type="entry name" value="Mandelate_racemase_C"/>
</dbReference>
<evidence type="ECO:0000259" key="4">
    <source>
        <dbReference type="SMART" id="SM00922"/>
    </source>
</evidence>
<dbReference type="InterPro" id="IPR029065">
    <property type="entry name" value="Enolase_C-like"/>
</dbReference>
<dbReference type="Pfam" id="PF13378">
    <property type="entry name" value="MR_MLE_C"/>
    <property type="match status" value="1"/>
</dbReference>
<dbReference type="EMBL" id="POTW01000001">
    <property type="protein sequence ID" value="PZF86680.1"/>
    <property type="molecule type" value="Genomic_DNA"/>
</dbReference>
<dbReference type="RefSeq" id="WP_111252678.1">
    <property type="nucleotide sequence ID" value="NZ_POTW01000001.1"/>
</dbReference>
<dbReference type="GO" id="GO:0008872">
    <property type="term" value="F:glucarate dehydratase activity"/>
    <property type="evidence" value="ECO:0007669"/>
    <property type="project" value="UniProtKB-EC"/>
</dbReference>
<dbReference type="SFLD" id="SFLDS00001">
    <property type="entry name" value="Enolase"/>
    <property type="match status" value="1"/>
</dbReference>
<comment type="caution">
    <text evidence="5">The sequence shown here is derived from an EMBL/GenBank/DDBJ whole genome shotgun (WGS) entry which is preliminary data.</text>
</comment>
<dbReference type="AlphaFoldDB" id="A0A2W2BN15"/>
<dbReference type="InterPro" id="IPR036849">
    <property type="entry name" value="Enolase-like_C_sf"/>
</dbReference>
<evidence type="ECO:0000313" key="5">
    <source>
        <dbReference type="EMBL" id="PZF86680.1"/>
    </source>
</evidence>
<reference evidence="5 6" key="1">
    <citation type="submission" date="2018-01" db="EMBL/GenBank/DDBJ databases">
        <title>Draft genome sequence of Jiangella sp. GTF31.</title>
        <authorList>
            <person name="Sahin N."/>
            <person name="Ay H."/>
            <person name="Saygin H."/>
        </authorList>
    </citation>
    <scope>NUCLEOTIDE SEQUENCE [LARGE SCALE GENOMIC DNA]</scope>
    <source>
        <strain evidence="5 6">GTF31</strain>
    </source>
</reference>
<dbReference type="PANTHER" id="PTHR48080">
    <property type="entry name" value="D-GALACTONATE DEHYDRATASE-RELATED"/>
    <property type="match status" value="1"/>
</dbReference>
<evidence type="ECO:0000256" key="1">
    <source>
        <dbReference type="ARBA" id="ARBA00001426"/>
    </source>
</evidence>
<dbReference type="InterPro" id="IPR034593">
    <property type="entry name" value="DgoD-like"/>
</dbReference>
<gene>
    <name evidence="5" type="ORF">C1I92_00455</name>
</gene>
<dbReference type="Proteomes" id="UP000248764">
    <property type="component" value="Unassembled WGS sequence"/>
</dbReference>
<organism evidence="5 6">
    <name type="scientific">Jiangella anatolica</name>
    <dbReference type="NCBI Taxonomy" id="2670374"/>
    <lineage>
        <taxon>Bacteria</taxon>
        <taxon>Bacillati</taxon>
        <taxon>Actinomycetota</taxon>
        <taxon>Actinomycetes</taxon>
        <taxon>Jiangellales</taxon>
        <taxon>Jiangellaceae</taxon>
        <taxon>Jiangella</taxon>
    </lineage>
</organism>
<evidence type="ECO:0000256" key="2">
    <source>
        <dbReference type="ARBA" id="ARBA00005183"/>
    </source>
</evidence>
<dbReference type="Gene3D" id="3.20.20.120">
    <property type="entry name" value="Enolase-like C-terminal domain"/>
    <property type="match status" value="1"/>
</dbReference>
<proteinExistence type="predicted"/>
<dbReference type="PANTHER" id="PTHR48080:SF4">
    <property type="entry name" value="GLUCARATE DEHYDRATASE"/>
    <property type="match status" value="1"/>
</dbReference>
<evidence type="ECO:0000313" key="6">
    <source>
        <dbReference type="Proteomes" id="UP000248764"/>
    </source>
</evidence>
<keyword evidence="6" id="KW-1185">Reference proteome</keyword>
<dbReference type="Pfam" id="PF02746">
    <property type="entry name" value="MR_MLE_N"/>
    <property type="match status" value="1"/>
</dbReference>